<feature type="region of interest" description="Disordered" evidence="1">
    <location>
        <begin position="1"/>
        <end position="72"/>
    </location>
</feature>
<sequence>VRRADAGRPEGRLGRQRDQARRRHDRRGDQPAQPPGQRRPAGRRDPPRHGEPVPRGGHARARGPRGVRNRLL</sequence>
<dbReference type="AlphaFoldDB" id="A0A6J4TGZ3"/>
<proteinExistence type="predicted"/>
<feature type="compositionally biased region" description="Basic and acidic residues" evidence="1">
    <location>
        <begin position="42"/>
        <end position="52"/>
    </location>
</feature>
<feature type="compositionally biased region" description="Basic residues" evidence="1">
    <location>
        <begin position="57"/>
        <end position="72"/>
    </location>
</feature>
<reference evidence="2" key="1">
    <citation type="submission" date="2020-02" db="EMBL/GenBank/DDBJ databases">
        <authorList>
            <person name="Meier V. D."/>
        </authorList>
    </citation>
    <scope>NUCLEOTIDE SEQUENCE</scope>
    <source>
        <strain evidence="2">AVDCRST_MAG45</strain>
    </source>
</reference>
<organism evidence="2">
    <name type="scientific">uncultured Solirubrobacterales bacterium</name>
    <dbReference type="NCBI Taxonomy" id="768556"/>
    <lineage>
        <taxon>Bacteria</taxon>
        <taxon>Bacillati</taxon>
        <taxon>Actinomycetota</taxon>
        <taxon>Thermoleophilia</taxon>
        <taxon>Solirubrobacterales</taxon>
        <taxon>environmental samples</taxon>
    </lineage>
</organism>
<feature type="compositionally biased region" description="Basic and acidic residues" evidence="1">
    <location>
        <begin position="1"/>
        <end position="19"/>
    </location>
</feature>
<protein>
    <submittedName>
        <fullName evidence="2">Uncharacterized protein</fullName>
    </submittedName>
</protein>
<feature type="non-terminal residue" evidence="2">
    <location>
        <position position="1"/>
    </location>
</feature>
<accession>A0A6J4TGZ3</accession>
<evidence type="ECO:0000313" key="2">
    <source>
        <dbReference type="EMBL" id="CAA9522943.1"/>
    </source>
</evidence>
<dbReference type="EMBL" id="CADCVU010000224">
    <property type="protein sequence ID" value="CAA9522943.1"/>
    <property type="molecule type" value="Genomic_DNA"/>
</dbReference>
<feature type="non-terminal residue" evidence="2">
    <location>
        <position position="72"/>
    </location>
</feature>
<gene>
    <name evidence="2" type="ORF">AVDCRST_MAG45-2618</name>
</gene>
<evidence type="ECO:0000256" key="1">
    <source>
        <dbReference type="SAM" id="MobiDB-lite"/>
    </source>
</evidence>
<name>A0A6J4TGZ3_9ACTN</name>